<evidence type="ECO:0000259" key="12">
    <source>
        <dbReference type="PROSITE" id="PS50119"/>
    </source>
</evidence>
<dbReference type="PROSITE" id="PS51125">
    <property type="entry name" value="NHL"/>
    <property type="match status" value="2"/>
</dbReference>
<evidence type="ECO:0000256" key="5">
    <source>
        <dbReference type="ARBA" id="ARBA00022771"/>
    </source>
</evidence>
<dbReference type="SMART" id="SM00557">
    <property type="entry name" value="IG_FLMN"/>
    <property type="match status" value="1"/>
</dbReference>
<keyword evidence="5 7" id="KW-0863">Zinc-finger</keyword>
<feature type="coiled-coil region" evidence="10">
    <location>
        <begin position="209"/>
        <end position="301"/>
    </location>
</feature>
<dbReference type="PANTHER" id="PTHR25462:SF229">
    <property type="entry name" value="TRANSCRIPTION INTERMEDIARY FACTOR 1-BETA"/>
    <property type="match status" value="1"/>
</dbReference>
<dbReference type="Gene3D" id="3.30.160.60">
    <property type="entry name" value="Classic Zinc Finger"/>
    <property type="match status" value="1"/>
</dbReference>
<dbReference type="SUPFAM" id="SSF81296">
    <property type="entry name" value="E set domains"/>
    <property type="match status" value="1"/>
</dbReference>
<name>A0ABM0GT48_SACKO</name>
<dbReference type="InterPro" id="IPR014756">
    <property type="entry name" value="Ig_E-set"/>
</dbReference>
<keyword evidence="4" id="KW-0677">Repeat</keyword>
<comment type="similarity">
    <text evidence="1">Belongs to the TRIM/RBCC family.</text>
</comment>
<organism evidence="13 14">
    <name type="scientific">Saccoglossus kowalevskii</name>
    <name type="common">Acorn worm</name>
    <dbReference type="NCBI Taxonomy" id="10224"/>
    <lineage>
        <taxon>Eukaryota</taxon>
        <taxon>Metazoa</taxon>
        <taxon>Hemichordata</taxon>
        <taxon>Enteropneusta</taxon>
        <taxon>Harrimaniidae</taxon>
        <taxon>Saccoglossus</taxon>
    </lineage>
</organism>
<keyword evidence="10" id="KW-0175">Coiled coil</keyword>
<dbReference type="InterPro" id="IPR001841">
    <property type="entry name" value="Znf_RING"/>
</dbReference>
<feature type="repeat" description="NHL" evidence="9">
    <location>
        <begin position="471"/>
        <end position="514"/>
    </location>
</feature>
<dbReference type="InterPro" id="IPR017868">
    <property type="entry name" value="Filamin/ABP280_repeat-like"/>
</dbReference>
<dbReference type="InterPro" id="IPR000315">
    <property type="entry name" value="Znf_B-box"/>
</dbReference>
<keyword evidence="13" id="KW-1185">Reference proteome</keyword>
<feature type="domain" description="RING-type" evidence="11">
    <location>
        <begin position="25"/>
        <end position="67"/>
    </location>
</feature>
<dbReference type="SUPFAM" id="SSF57845">
    <property type="entry name" value="B-box zinc-binding domain"/>
    <property type="match status" value="1"/>
</dbReference>
<dbReference type="InterPro" id="IPR001298">
    <property type="entry name" value="Filamin/ABP280_rpt"/>
</dbReference>
<evidence type="ECO:0000256" key="7">
    <source>
        <dbReference type="PROSITE-ProRule" id="PRU00024"/>
    </source>
</evidence>
<dbReference type="GeneID" id="100378676"/>
<feature type="repeat" description="NHL" evidence="9">
    <location>
        <begin position="610"/>
        <end position="653"/>
    </location>
</feature>
<evidence type="ECO:0000256" key="3">
    <source>
        <dbReference type="ARBA" id="ARBA00022723"/>
    </source>
</evidence>
<evidence type="ECO:0000256" key="2">
    <source>
        <dbReference type="ARBA" id="ARBA00022553"/>
    </source>
</evidence>
<dbReference type="Gene3D" id="3.30.40.10">
    <property type="entry name" value="Zinc/RING finger domain, C3HC4 (zinc finger)"/>
    <property type="match status" value="1"/>
</dbReference>
<keyword evidence="3" id="KW-0479">Metal-binding</keyword>
<dbReference type="InterPro" id="IPR047153">
    <property type="entry name" value="TRIM45/56/19-like"/>
</dbReference>
<dbReference type="PROSITE" id="PS00518">
    <property type="entry name" value="ZF_RING_1"/>
    <property type="match status" value="1"/>
</dbReference>
<feature type="repeat" description="Filamin" evidence="8">
    <location>
        <begin position="410"/>
        <end position="466"/>
    </location>
</feature>
<dbReference type="Pfam" id="PF00643">
    <property type="entry name" value="zf-B_box"/>
    <property type="match status" value="1"/>
</dbReference>
<sequence length="694" mass="78085">MAAAASDVVDAGAVLAEINEDFLCCAICLERYSDPKILPCQHTFCKKCLVQLAEKGVADTLMCPTCNRSVKVPINDLQSNFFMSSLLDKIPEKLVAGTPKVCEFCEENEVTSICVECQQYSCTPCTRVHKKTKTTKSHQVLSVDEYQETKNKKPFAVQSIQYCNVHTGNQLKYYCDTCQTPICMECTIIDHRVPEHKHRYIKEVADEYSDELKGKVRKLKVKADEAETSKMSAKAACDKLKTCCKEEEAKINKKTDEILEDLRRQIEVVKQKKERLVDELKTEYTARVKNMEIKVDELEMKHGNIVSTCSYLETLVQHGNPGQILSAKQVYQQRIDGLIAMETKPQLIPDVIEFRPHPGRDDVRMLATNACQQNCSLDNVPKQLIKGDTATLMVTTRDKQGKQVIPRQVVEARVTKPDGSSDDIKVQDNNDGTHTMMVHGEIDGKYKVSVTIDNQPTPGTPAQIHVIKGLVKTIGKEGSGKGEYNKPVGVTIDRNGDIVTADRGNKRLQITDKDGNYKNITKIEKIIPVDVCIFNDKYYMVDYDNKQVVISDMNGHVIKEFSENMKHPQRIAVRPADGMVYVSDWNGLVYEKTNKHGHWIRKYTTNGDYIKSFGGYGSNPGQFKGPSFMAVDNQGLLFVGDYNNNRIQVFNTDDEYMYSFKCSGKGDGQIYAPRGIAIDNEGYVYVASSNNKLQ</sequence>
<dbReference type="InterPro" id="IPR017907">
    <property type="entry name" value="Znf_RING_CS"/>
</dbReference>
<dbReference type="PANTHER" id="PTHR25462">
    <property type="entry name" value="BONUS, ISOFORM C-RELATED"/>
    <property type="match status" value="1"/>
</dbReference>
<dbReference type="Pfam" id="PF13445">
    <property type="entry name" value="zf-RING_UBOX"/>
    <property type="match status" value="1"/>
</dbReference>
<dbReference type="InterPro" id="IPR027370">
    <property type="entry name" value="Znf-RING_euk"/>
</dbReference>
<dbReference type="CDD" id="cd05819">
    <property type="entry name" value="NHL"/>
    <property type="match status" value="1"/>
</dbReference>
<dbReference type="RefSeq" id="XP_002736792.1">
    <property type="nucleotide sequence ID" value="XM_002736746.1"/>
</dbReference>
<dbReference type="InterPro" id="IPR011042">
    <property type="entry name" value="6-blade_b-propeller_TolB-like"/>
</dbReference>
<dbReference type="SMART" id="SM00184">
    <property type="entry name" value="RING"/>
    <property type="match status" value="1"/>
</dbReference>
<dbReference type="Gene3D" id="2.60.40.10">
    <property type="entry name" value="Immunoglobulins"/>
    <property type="match status" value="1"/>
</dbReference>
<dbReference type="SMART" id="SM00336">
    <property type="entry name" value="BBOX"/>
    <property type="match status" value="2"/>
</dbReference>
<evidence type="ECO:0000313" key="14">
    <source>
        <dbReference type="RefSeq" id="XP_002736792.1"/>
    </source>
</evidence>
<keyword evidence="6" id="KW-0862">Zinc</keyword>
<accession>A0ABM0GT48</accession>
<dbReference type="Gene3D" id="2.120.10.30">
    <property type="entry name" value="TolB, C-terminal domain"/>
    <property type="match status" value="2"/>
</dbReference>
<keyword evidence="2" id="KW-0597">Phosphoprotein</keyword>
<proteinExistence type="inferred from homology"/>
<dbReference type="Pfam" id="PF01436">
    <property type="entry name" value="NHL"/>
    <property type="match status" value="2"/>
</dbReference>
<feature type="non-terminal residue" evidence="14">
    <location>
        <position position="694"/>
    </location>
</feature>
<dbReference type="PROSITE" id="PS50194">
    <property type="entry name" value="FILAMIN_REPEAT"/>
    <property type="match status" value="1"/>
</dbReference>
<evidence type="ECO:0000256" key="9">
    <source>
        <dbReference type="PROSITE-ProRule" id="PRU00504"/>
    </source>
</evidence>
<dbReference type="InterPro" id="IPR001258">
    <property type="entry name" value="NHL_repeat"/>
</dbReference>
<dbReference type="InterPro" id="IPR013083">
    <property type="entry name" value="Znf_RING/FYVE/PHD"/>
</dbReference>
<protein>
    <submittedName>
        <fullName evidence="14">E3 ubiquitin-protein ligase TRIM71-like</fullName>
    </submittedName>
</protein>
<evidence type="ECO:0000256" key="1">
    <source>
        <dbReference type="ARBA" id="ARBA00008518"/>
    </source>
</evidence>
<evidence type="ECO:0000256" key="8">
    <source>
        <dbReference type="PROSITE-ProRule" id="PRU00087"/>
    </source>
</evidence>
<dbReference type="PROSITE" id="PS50119">
    <property type="entry name" value="ZF_BBOX"/>
    <property type="match status" value="2"/>
</dbReference>
<evidence type="ECO:0000256" key="4">
    <source>
        <dbReference type="ARBA" id="ARBA00022737"/>
    </source>
</evidence>
<dbReference type="Pfam" id="PF00630">
    <property type="entry name" value="Filamin"/>
    <property type="match status" value="1"/>
</dbReference>
<evidence type="ECO:0000313" key="13">
    <source>
        <dbReference type="Proteomes" id="UP000694865"/>
    </source>
</evidence>
<dbReference type="PROSITE" id="PS50089">
    <property type="entry name" value="ZF_RING_2"/>
    <property type="match status" value="1"/>
</dbReference>
<dbReference type="InterPro" id="IPR013783">
    <property type="entry name" value="Ig-like_fold"/>
</dbReference>
<evidence type="ECO:0000256" key="6">
    <source>
        <dbReference type="ARBA" id="ARBA00022833"/>
    </source>
</evidence>
<gene>
    <name evidence="14" type="primary">LOC100378676</name>
</gene>
<dbReference type="Proteomes" id="UP000694865">
    <property type="component" value="Unplaced"/>
</dbReference>
<evidence type="ECO:0000259" key="11">
    <source>
        <dbReference type="PROSITE" id="PS50089"/>
    </source>
</evidence>
<reference evidence="14" key="1">
    <citation type="submission" date="2025-08" db="UniProtKB">
        <authorList>
            <consortium name="RefSeq"/>
        </authorList>
    </citation>
    <scope>IDENTIFICATION</scope>
    <source>
        <tissue evidence="14">Testes</tissue>
    </source>
</reference>
<feature type="domain" description="B box-type" evidence="12">
    <location>
        <begin position="158"/>
        <end position="203"/>
    </location>
</feature>
<feature type="domain" description="B box-type" evidence="12">
    <location>
        <begin position="97"/>
        <end position="143"/>
    </location>
</feature>
<dbReference type="SUPFAM" id="SSF57850">
    <property type="entry name" value="RING/U-box"/>
    <property type="match status" value="1"/>
</dbReference>
<evidence type="ECO:0000256" key="10">
    <source>
        <dbReference type="SAM" id="Coils"/>
    </source>
</evidence>
<dbReference type="SUPFAM" id="SSF101898">
    <property type="entry name" value="NHL repeat"/>
    <property type="match status" value="1"/>
</dbReference>
<dbReference type="CDD" id="cd19757">
    <property type="entry name" value="Bbox1"/>
    <property type="match status" value="1"/>
</dbReference>